<dbReference type="InterPro" id="IPR001387">
    <property type="entry name" value="Cro/C1-type_HTH"/>
</dbReference>
<sequence>MATLKEVRKMLGMTQKELSDKAGMNIRLIQKYEKGEYDMENMTTASASRLSQALGLTMEQLLSLNINMFTDDAKESLRSGELSIQELVEMDKYAKVKKLSKIGSFGDTFRANYERIPESVWDKLPAEDLAKLVDAFCQCYSDGKRA</sequence>
<evidence type="ECO:0000259" key="1">
    <source>
        <dbReference type="PROSITE" id="PS50943"/>
    </source>
</evidence>
<dbReference type="AlphaFoldDB" id="A0A9D1ERW8"/>
<name>A0A9D1ERW8_9FIRM</name>
<organism evidence="2 3">
    <name type="scientific">Candidatus Limivivens intestinipullorum</name>
    <dbReference type="NCBI Taxonomy" id="2840858"/>
    <lineage>
        <taxon>Bacteria</taxon>
        <taxon>Bacillati</taxon>
        <taxon>Bacillota</taxon>
        <taxon>Clostridia</taxon>
        <taxon>Lachnospirales</taxon>
        <taxon>Lachnospiraceae</taxon>
        <taxon>Lachnospiraceae incertae sedis</taxon>
        <taxon>Candidatus Limivivens</taxon>
    </lineage>
</organism>
<reference evidence="2" key="1">
    <citation type="submission" date="2020-10" db="EMBL/GenBank/DDBJ databases">
        <authorList>
            <person name="Gilroy R."/>
        </authorList>
    </citation>
    <scope>NUCLEOTIDE SEQUENCE</scope>
    <source>
        <strain evidence="2">CHK190-19873</strain>
    </source>
</reference>
<gene>
    <name evidence="2" type="ORF">IAB44_06265</name>
</gene>
<dbReference type="Gene3D" id="1.10.260.40">
    <property type="entry name" value="lambda repressor-like DNA-binding domains"/>
    <property type="match status" value="1"/>
</dbReference>
<dbReference type="Proteomes" id="UP000823935">
    <property type="component" value="Unassembled WGS sequence"/>
</dbReference>
<proteinExistence type="predicted"/>
<protein>
    <submittedName>
        <fullName evidence="2">Helix-turn-helix domain-containing protein</fullName>
    </submittedName>
</protein>
<dbReference type="CDD" id="cd00093">
    <property type="entry name" value="HTH_XRE"/>
    <property type="match status" value="1"/>
</dbReference>
<dbReference type="InterPro" id="IPR010982">
    <property type="entry name" value="Lambda_DNA-bd_dom_sf"/>
</dbReference>
<dbReference type="EMBL" id="DVIQ01000030">
    <property type="protein sequence ID" value="HIS31135.1"/>
    <property type="molecule type" value="Genomic_DNA"/>
</dbReference>
<dbReference type="PROSITE" id="PS50943">
    <property type="entry name" value="HTH_CROC1"/>
    <property type="match status" value="1"/>
</dbReference>
<dbReference type="SMART" id="SM00530">
    <property type="entry name" value="HTH_XRE"/>
    <property type="match status" value="1"/>
</dbReference>
<reference evidence="2" key="2">
    <citation type="journal article" date="2021" name="PeerJ">
        <title>Extensive microbial diversity within the chicken gut microbiome revealed by metagenomics and culture.</title>
        <authorList>
            <person name="Gilroy R."/>
            <person name="Ravi A."/>
            <person name="Getino M."/>
            <person name="Pursley I."/>
            <person name="Horton D.L."/>
            <person name="Alikhan N.F."/>
            <person name="Baker D."/>
            <person name="Gharbi K."/>
            <person name="Hall N."/>
            <person name="Watson M."/>
            <person name="Adriaenssens E.M."/>
            <person name="Foster-Nyarko E."/>
            <person name="Jarju S."/>
            <person name="Secka A."/>
            <person name="Antonio M."/>
            <person name="Oren A."/>
            <person name="Chaudhuri R.R."/>
            <person name="La Ragione R."/>
            <person name="Hildebrand F."/>
            <person name="Pallen M.J."/>
        </authorList>
    </citation>
    <scope>NUCLEOTIDE SEQUENCE</scope>
    <source>
        <strain evidence="2">CHK190-19873</strain>
    </source>
</reference>
<dbReference type="Pfam" id="PF12844">
    <property type="entry name" value="HTH_19"/>
    <property type="match status" value="1"/>
</dbReference>
<feature type="domain" description="HTH cro/C1-type" evidence="1">
    <location>
        <begin position="4"/>
        <end position="61"/>
    </location>
</feature>
<dbReference type="SUPFAM" id="SSF47413">
    <property type="entry name" value="lambda repressor-like DNA-binding domains"/>
    <property type="match status" value="1"/>
</dbReference>
<accession>A0A9D1ERW8</accession>
<comment type="caution">
    <text evidence="2">The sequence shown here is derived from an EMBL/GenBank/DDBJ whole genome shotgun (WGS) entry which is preliminary data.</text>
</comment>
<dbReference type="GO" id="GO:0003677">
    <property type="term" value="F:DNA binding"/>
    <property type="evidence" value="ECO:0007669"/>
    <property type="project" value="InterPro"/>
</dbReference>
<evidence type="ECO:0000313" key="2">
    <source>
        <dbReference type="EMBL" id="HIS31135.1"/>
    </source>
</evidence>
<evidence type="ECO:0000313" key="3">
    <source>
        <dbReference type="Proteomes" id="UP000823935"/>
    </source>
</evidence>